<evidence type="ECO:0000313" key="1">
    <source>
        <dbReference type="EMBL" id="MBM9475996.1"/>
    </source>
</evidence>
<dbReference type="AlphaFoldDB" id="A0A939C2G4"/>
<dbReference type="Proteomes" id="UP000663801">
    <property type="component" value="Unassembled WGS sequence"/>
</dbReference>
<protein>
    <submittedName>
        <fullName evidence="1">Uncharacterized protein</fullName>
    </submittedName>
</protein>
<dbReference type="EMBL" id="JAERWL010000006">
    <property type="protein sequence ID" value="MBM9475996.1"/>
    <property type="molecule type" value="Genomic_DNA"/>
</dbReference>
<reference evidence="1" key="1">
    <citation type="submission" date="2021-01" db="EMBL/GenBank/DDBJ databases">
        <title>KCTC 19127 draft genome.</title>
        <authorList>
            <person name="An D."/>
        </authorList>
    </citation>
    <scope>NUCLEOTIDE SEQUENCE</scope>
    <source>
        <strain evidence="1">KCTC 19127</strain>
    </source>
</reference>
<sequence length="69" mass="7502">MFRAESLETIADVLDHTARADTAPGTVQRRHAIATLDVLAEDLVGRDTPRALELKARVHALRDRLTAGG</sequence>
<evidence type="ECO:0000313" key="2">
    <source>
        <dbReference type="Proteomes" id="UP000663801"/>
    </source>
</evidence>
<keyword evidence="2" id="KW-1185">Reference proteome</keyword>
<proteinExistence type="predicted"/>
<accession>A0A939C2G4</accession>
<name>A0A939C2G4_9ACTN</name>
<organism evidence="1 2">
    <name type="scientific">Nakamurella flavida</name>
    <dbReference type="NCBI Taxonomy" id="363630"/>
    <lineage>
        <taxon>Bacteria</taxon>
        <taxon>Bacillati</taxon>
        <taxon>Actinomycetota</taxon>
        <taxon>Actinomycetes</taxon>
        <taxon>Nakamurellales</taxon>
        <taxon>Nakamurellaceae</taxon>
        <taxon>Nakamurella</taxon>
    </lineage>
</organism>
<comment type="caution">
    <text evidence="1">The sequence shown here is derived from an EMBL/GenBank/DDBJ whole genome shotgun (WGS) entry which is preliminary data.</text>
</comment>
<gene>
    <name evidence="1" type="ORF">JL107_06030</name>
</gene>
<dbReference type="RefSeq" id="WP_205256112.1">
    <property type="nucleotide sequence ID" value="NZ_BAAAPV010000003.1"/>
</dbReference>